<evidence type="ECO:0000313" key="3">
    <source>
        <dbReference type="EMBL" id="MDG3495447.1"/>
    </source>
</evidence>
<comment type="caution">
    <text evidence="3">The sequence shown here is derived from an EMBL/GenBank/DDBJ whole genome shotgun (WGS) entry which is preliminary data.</text>
</comment>
<organism evidence="3 4">
    <name type="scientific">Pseudanabaena catenata USMAC16</name>
    <dbReference type="NCBI Taxonomy" id="1855837"/>
    <lineage>
        <taxon>Bacteria</taxon>
        <taxon>Bacillati</taxon>
        <taxon>Cyanobacteriota</taxon>
        <taxon>Cyanophyceae</taxon>
        <taxon>Pseudanabaenales</taxon>
        <taxon>Pseudanabaenaceae</taxon>
        <taxon>Pseudanabaena</taxon>
    </lineage>
</organism>
<sequence length="279" mass="31306">MAKHSRTWWGQKFISALESFTDSGRLQRGRAYSGDSRIIHFTITKGIATATIRGNVNPYFGVYKEPLYGTEVKMTAIAAKDWTKIIANMSSKASVVARLLLNEVPENIEDSFTAVGKHLLPYSRKDFYTDCSCPDYSNPCKHIAGLCYRLSSELDQDPFLLFEMRGISKEDLQAELIKSPLGKALASELGDRTLQPDVATSYFTKPQTETIKEIPTLKQFWQGQKRLPQAIPFAAPASVSAIVIKKQGDNPAFWHKDNSFVETMEELSIRVRTKNSSLL</sequence>
<feature type="domain" description="SWIM-type" evidence="2">
    <location>
        <begin position="116"/>
        <end position="151"/>
    </location>
</feature>
<protein>
    <submittedName>
        <fullName evidence="3">SWIM zinc finger family protein</fullName>
    </submittedName>
</protein>
<dbReference type="InterPro" id="IPR007527">
    <property type="entry name" value="Znf_SWIM"/>
</dbReference>
<dbReference type="PANTHER" id="PTHR38133">
    <property type="entry name" value="SLR1429 PROTEIN"/>
    <property type="match status" value="1"/>
</dbReference>
<keyword evidence="1" id="KW-0862">Zinc</keyword>
<dbReference type="PANTHER" id="PTHR38133:SF1">
    <property type="entry name" value="SLR1429 PROTEIN"/>
    <property type="match status" value="1"/>
</dbReference>
<dbReference type="EMBL" id="VBTY01000101">
    <property type="protein sequence ID" value="MDG3495447.1"/>
    <property type="molecule type" value="Genomic_DNA"/>
</dbReference>
<name>A0A9X4RIP2_9CYAN</name>
<dbReference type="GO" id="GO:0008270">
    <property type="term" value="F:zinc ion binding"/>
    <property type="evidence" value="ECO:0007669"/>
    <property type="project" value="UniProtKB-KW"/>
</dbReference>
<evidence type="ECO:0000256" key="1">
    <source>
        <dbReference type="PROSITE-ProRule" id="PRU00325"/>
    </source>
</evidence>
<dbReference type="AlphaFoldDB" id="A0A9X4RIP2"/>
<proteinExistence type="predicted"/>
<reference evidence="3" key="1">
    <citation type="submission" date="2019-05" db="EMBL/GenBank/DDBJ databases">
        <title>Whole genome sequencing of Pseudanabaena catenata USMAC16.</title>
        <authorList>
            <person name="Khan Z."/>
            <person name="Omar W.M."/>
            <person name="Convey P."/>
            <person name="Merican F."/>
            <person name="Najimudin N."/>
        </authorList>
    </citation>
    <scope>NUCLEOTIDE SEQUENCE</scope>
    <source>
        <strain evidence="3">USMAC16</strain>
    </source>
</reference>
<keyword evidence="4" id="KW-1185">Reference proteome</keyword>
<gene>
    <name evidence="3" type="ORF">FEV09_12840</name>
</gene>
<evidence type="ECO:0000259" key="2">
    <source>
        <dbReference type="PROSITE" id="PS50966"/>
    </source>
</evidence>
<dbReference type="Pfam" id="PF04434">
    <property type="entry name" value="SWIM"/>
    <property type="match status" value="1"/>
</dbReference>
<accession>A0A9X4RIP2</accession>
<evidence type="ECO:0000313" key="4">
    <source>
        <dbReference type="Proteomes" id="UP001152872"/>
    </source>
</evidence>
<keyword evidence="1" id="KW-0479">Metal-binding</keyword>
<dbReference type="Proteomes" id="UP001152872">
    <property type="component" value="Unassembled WGS sequence"/>
</dbReference>
<keyword evidence="1" id="KW-0863">Zinc-finger</keyword>
<dbReference type="PROSITE" id="PS50966">
    <property type="entry name" value="ZF_SWIM"/>
    <property type="match status" value="1"/>
</dbReference>
<dbReference type="RefSeq" id="WP_009627569.1">
    <property type="nucleotide sequence ID" value="NZ_VBTY01000101.1"/>
</dbReference>